<dbReference type="AlphaFoldDB" id="A0A067Z5Q4"/>
<dbReference type="EMBL" id="CP004373">
    <property type="protein sequence ID" value="AHK71629.1"/>
    <property type="molecule type" value="Genomic_DNA"/>
</dbReference>
<reference evidence="2 3" key="1">
    <citation type="journal article" date="2015" name="Appl. Microbiol. Biotechnol.">
        <title>The consequence of an additional NADH dehydrogenase paralog on the growth of Gluconobacter oxydans DSM3504.</title>
        <authorList>
            <person name="Kostner D."/>
            <person name="Luchterhand B."/>
            <person name="Junker A."/>
            <person name="Volland S."/>
            <person name="Daniel R."/>
            <person name="Buchs J."/>
            <person name="Liebl W."/>
            <person name="Ehrenreich A."/>
        </authorList>
    </citation>
    <scope>NUCLEOTIDE SEQUENCE [LARGE SCALE GENOMIC DNA]</scope>
    <source>
        <strain evidence="2">DSM 3504</strain>
    </source>
</reference>
<dbReference type="HOGENOM" id="CLU_2058038_0_0_5"/>
<evidence type="ECO:0000313" key="2">
    <source>
        <dbReference type="EMBL" id="AHK71629.1"/>
    </source>
</evidence>
<dbReference type="Gene3D" id="1.10.10.690">
    <property type="entry name" value="YidB-like"/>
    <property type="match status" value="1"/>
</dbReference>
<sequence>MTVQNTFTTKSPVSGKGQTEAQAATSVFTRFGDWLSGASTDRSGLTEVTIKMMKEDCQFATTISEIRLPPSTPLSPEQVEDLMGEKRLNYICDQTGQSPEAVETALTEVLPMLATMLRENPERLFSYQCRIN</sequence>
<dbReference type="GeneID" id="56905968"/>
<evidence type="ECO:0000256" key="1">
    <source>
        <dbReference type="SAM" id="MobiDB-lite"/>
    </source>
</evidence>
<protein>
    <submittedName>
        <fullName evidence="2">Uncharacterized protein</fullName>
    </submittedName>
</protein>
<name>A0A067Z5Q4_GLUOY</name>
<feature type="region of interest" description="Disordered" evidence="1">
    <location>
        <begin position="1"/>
        <end position="20"/>
    </location>
</feature>
<dbReference type="Proteomes" id="UP000031656">
    <property type="component" value="Chromosome"/>
</dbReference>
<accession>A0A067Z5Q4</accession>
<organism evidence="2 3">
    <name type="scientific">Gluconobacter oxydans DSM 3504</name>
    <dbReference type="NCBI Taxonomy" id="1288313"/>
    <lineage>
        <taxon>Bacteria</taxon>
        <taxon>Pseudomonadati</taxon>
        <taxon>Pseudomonadota</taxon>
        <taxon>Alphaproteobacteria</taxon>
        <taxon>Acetobacterales</taxon>
        <taxon>Acetobacteraceae</taxon>
        <taxon>Gluconobacter</taxon>
    </lineage>
</organism>
<gene>
    <name evidence="2" type="ORF">GLS_c17520</name>
</gene>
<dbReference type="RefSeq" id="WP_041111946.1">
    <property type="nucleotide sequence ID" value="NZ_CP004373.1"/>
</dbReference>
<dbReference type="KEGG" id="goy:GLS_c17520"/>
<proteinExistence type="predicted"/>
<dbReference type="SUPFAM" id="SSF140804">
    <property type="entry name" value="YidB-like"/>
    <property type="match status" value="1"/>
</dbReference>
<evidence type="ECO:0000313" key="3">
    <source>
        <dbReference type="Proteomes" id="UP000031656"/>
    </source>
</evidence>
<dbReference type="InterPro" id="IPR027405">
    <property type="entry name" value="YidB-like"/>
</dbReference>